<evidence type="ECO:0000313" key="5">
    <source>
        <dbReference type="EMBL" id="CAG7833833.1"/>
    </source>
</evidence>
<dbReference type="GO" id="GO:0042981">
    <property type="term" value="P:regulation of apoptotic process"/>
    <property type="evidence" value="ECO:0007669"/>
    <property type="project" value="InterPro"/>
</dbReference>
<dbReference type="GO" id="GO:0005737">
    <property type="term" value="C:cytoplasm"/>
    <property type="evidence" value="ECO:0007669"/>
    <property type="project" value="UniProtKB-ARBA"/>
</dbReference>
<proteinExistence type="predicted"/>
<dbReference type="PROSITE" id="PS00678">
    <property type="entry name" value="WD_REPEATS_1"/>
    <property type="match status" value="1"/>
</dbReference>
<keyword evidence="1" id="KW-0677">Repeat</keyword>
<dbReference type="InterPro" id="IPR001315">
    <property type="entry name" value="CARD"/>
</dbReference>
<evidence type="ECO:0000256" key="3">
    <source>
        <dbReference type="SAM" id="MobiDB-lite"/>
    </source>
</evidence>
<feature type="domain" description="CARD" evidence="4">
    <location>
        <begin position="70"/>
        <end position="124"/>
    </location>
</feature>
<dbReference type="SMART" id="SM00320">
    <property type="entry name" value="WD40"/>
    <property type="match status" value="10"/>
</dbReference>
<dbReference type="CDD" id="cd01671">
    <property type="entry name" value="CARD"/>
    <property type="match status" value="1"/>
</dbReference>
<evidence type="ECO:0000256" key="2">
    <source>
        <dbReference type="PROSITE-ProRule" id="PRU00221"/>
    </source>
</evidence>
<keyword evidence="2" id="KW-0853">WD repeat</keyword>
<dbReference type="Pfam" id="PF00931">
    <property type="entry name" value="NB-ARC"/>
    <property type="match status" value="1"/>
</dbReference>
<comment type="caution">
    <text evidence="5">The sequence shown here is derived from an EMBL/GenBank/DDBJ whole genome shotgun (WGS) entry which is preliminary data.</text>
</comment>
<evidence type="ECO:0000256" key="1">
    <source>
        <dbReference type="ARBA" id="ARBA00022737"/>
    </source>
</evidence>
<dbReference type="InterPro" id="IPR019775">
    <property type="entry name" value="WD40_repeat_CS"/>
</dbReference>
<dbReference type="Proteomes" id="UP000708208">
    <property type="component" value="Unassembled WGS sequence"/>
</dbReference>
<name>A0A8J2PK73_9HEXA</name>
<dbReference type="InterPro" id="IPR048975">
    <property type="entry name" value="WHD_APAF1"/>
</dbReference>
<dbReference type="Pfam" id="PF21296">
    <property type="entry name" value="WHD_APAF1"/>
    <property type="match status" value="1"/>
</dbReference>
<dbReference type="PROSITE" id="PS50082">
    <property type="entry name" value="WD_REPEATS_2"/>
    <property type="match status" value="2"/>
</dbReference>
<dbReference type="Pfam" id="PF00619">
    <property type="entry name" value="CARD"/>
    <property type="match status" value="1"/>
</dbReference>
<dbReference type="PANTHER" id="PTHR22845:SF5">
    <property type="entry name" value="APOPTOTIC PROTEASE-ACTIVATING FACTOR 1"/>
    <property type="match status" value="1"/>
</dbReference>
<evidence type="ECO:0000313" key="6">
    <source>
        <dbReference type="Proteomes" id="UP000708208"/>
    </source>
</evidence>
<dbReference type="GO" id="GO:0043531">
    <property type="term" value="F:ADP binding"/>
    <property type="evidence" value="ECO:0007669"/>
    <property type="project" value="InterPro"/>
</dbReference>
<feature type="region of interest" description="Disordered" evidence="3">
    <location>
        <begin position="32"/>
        <end position="53"/>
    </location>
</feature>
<keyword evidence="6" id="KW-1185">Reference proteome</keyword>
<dbReference type="EMBL" id="CAJVCH010570036">
    <property type="protein sequence ID" value="CAG7833833.1"/>
    <property type="molecule type" value="Genomic_DNA"/>
</dbReference>
<organism evidence="5 6">
    <name type="scientific">Allacma fusca</name>
    <dbReference type="NCBI Taxonomy" id="39272"/>
    <lineage>
        <taxon>Eukaryota</taxon>
        <taxon>Metazoa</taxon>
        <taxon>Ecdysozoa</taxon>
        <taxon>Arthropoda</taxon>
        <taxon>Hexapoda</taxon>
        <taxon>Collembola</taxon>
        <taxon>Symphypleona</taxon>
        <taxon>Sminthuridae</taxon>
        <taxon>Allacma</taxon>
    </lineage>
</organism>
<reference evidence="5" key="1">
    <citation type="submission" date="2021-06" db="EMBL/GenBank/DDBJ databases">
        <authorList>
            <person name="Hodson N. C."/>
            <person name="Mongue J. A."/>
            <person name="Jaron S. K."/>
        </authorList>
    </citation>
    <scope>NUCLEOTIDE SEQUENCE</scope>
</reference>
<gene>
    <name evidence="5" type="ORF">AFUS01_LOCUS43411</name>
</gene>
<dbReference type="InterPro" id="IPR002182">
    <property type="entry name" value="NB-ARC"/>
</dbReference>
<dbReference type="OrthoDB" id="1357022at2759"/>
<dbReference type="Pfam" id="PF17908">
    <property type="entry name" value="APAF1_C"/>
    <property type="match status" value="1"/>
</dbReference>
<protein>
    <recommendedName>
        <fullName evidence="4">CARD domain-containing protein</fullName>
    </recommendedName>
</protein>
<feature type="compositionally biased region" description="Basic and acidic residues" evidence="3">
    <location>
        <begin position="35"/>
        <end position="45"/>
    </location>
</feature>
<sequence length="1530" mass="172858">MYFDIEPNTSHIPASSSLITIDQLPFLAQKLPGQRKPDDGKEISGKKSYSSEPSSVGIVIEGSLPGEDILSDVLVDHVVPYLLEKFILNYDDKQMIDREITNRQKAERLLDILTCKSKDDFLVFPTFKESLRKHYEWVYNKLCEDVTDRRFSIPTLTLNGNPCKNPSEIGGVPCLPNVNIERRELLSDVVSKISALKQNQYLVVQGMAGCGKSVLATQAVHKLISERGNNDEGKIYWLSIGKECSDSNDVLLGKMRILCDKLDVNRAPKSVEQGREILRDAFMTRSEALLVLDNVWSHRVIRNFDVGCRIMVTTQDMSVMDVVNGRLASCVRVAEGFQESESLNFFCEALNIPAVENLPVEAKMIHAECKGSPMVISLIASLLDDHRTSETNDTSRWTHYYESLSKRKFSGIRRDRSYEHASIFDAICLSFDNLDNKYKLYYQDFGLFQDDVEIPCQVLQTLWSKSKHEAEDIMKTFVRKSMAMEQYDGVQKSYVYYVHDLQLDFLKYRLLLGGSQMEKDLHLKFVQTYETKCNKEFHNLPDDGYIHFHIGYHAFKSGRLDIFPQIYLDLKFIGEKLRLTGPADVLTDFRKYGTYIVDGKEQNQTFLEELETFTQQMGYKMYGHPDIDIIQLAIQLPNLPSLSKQARQLALSLPNRVYVEWSNSDSTQWKNPESTVLCEDYICSAKFVGCQGNLFVVALNNGDLKLCDFKSSAVHHIFRGHRDTVNCIAVFCPEIFYQQQRNGHIHSRTQDHIMASASNDGTCKLWDLTPFLQKFEASSESSITEDYQDSSPSPKLRPHNKSWTFDSPTDDSYLSFEFHTAPVTFVEFSYDGSQVVSTSKNELLGWSPTNGAIIFKFSLVELNSCHFPTSHSDFILGTTDTEIVVISSQRPTVYNKINAHFLKIVALLFRSKDSFCTVSENEISMWKIYKTPVTEKIQRLRISPRNSVPINNGSSVNAVLDSPQNLGGSLGNFLHPDDYVNSSQKSRSNRSSYGEIGGSFKLLSGRTSPTSKSDIIDSSSTHIELGNCVVHIMREQSISKDKGLFHSAALDSQYGDGDLLVCGTYDHKIVLLQLDKLLFLGEFSAHNGPITAVCFSPVDEFSLLSASADQTTKVWDVANEEKEETESKRTGVYSSLPFEDPLFPSRPDFISLCATHRRTLQVYQASNLVEESQPISAGITAVALLRDGTQAAVGTEEGQIFWVSGINKYVGVVDPEKDKHDKKIESNIKFELIGNHEYTSKVISLQFGHYDNVLASGSSKDILIFKDFQPHWRITLNHESDLIGMHFCFRDSTLVICGENGYVGVKDIDKKSNLEGQKSIKGHNIKFTCTFINKESKKLAMGSEQGLIYLLDLKKNAGIESTEELQCKHSSYVRSVALSMDGEKLAVGHDNGLITIWNLSTAPYKEEQDLILHKSPVEQLRFSSRNFGDAPWLLSCGDQLALWSFEKAMEKLRTTFMQDKRRRRSGESRSCSRLSMEIPADVKVGRQGKRELLQTFLFYGNAARHVSCDSGFSRFVTVDDCGVFYILDII</sequence>
<dbReference type="InterPro" id="IPR041452">
    <property type="entry name" value="APAF1_C"/>
</dbReference>
<evidence type="ECO:0000259" key="4">
    <source>
        <dbReference type="PROSITE" id="PS50209"/>
    </source>
</evidence>
<accession>A0A8J2PK73</accession>
<dbReference type="Pfam" id="PF00400">
    <property type="entry name" value="WD40"/>
    <property type="match status" value="3"/>
</dbReference>
<dbReference type="PANTHER" id="PTHR22845">
    <property type="entry name" value="APOPTOTIC PROTEASE-ACTIVATING FACTOR 1"/>
    <property type="match status" value="1"/>
</dbReference>
<dbReference type="PROSITE" id="PS50209">
    <property type="entry name" value="CARD"/>
    <property type="match status" value="1"/>
</dbReference>
<dbReference type="InterPro" id="IPR001680">
    <property type="entry name" value="WD40_rpt"/>
</dbReference>
<dbReference type="PROSITE" id="PS50294">
    <property type="entry name" value="WD_REPEATS_REGION"/>
    <property type="match status" value="2"/>
</dbReference>
<feature type="repeat" description="WD" evidence="2">
    <location>
        <begin position="1366"/>
        <end position="1407"/>
    </location>
</feature>
<feature type="repeat" description="WD" evidence="2">
    <location>
        <begin position="1083"/>
        <end position="1125"/>
    </location>
</feature>